<dbReference type="EMBL" id="JADFTS010000007">
    <property type="protein sequence ID" value="KAF9597445.1"/>
    <property type="molecule type" value="Genomic_DNA"/>
</dbReference>
<keyword evidence="3" id="KW-1185">Reference proteome</keyword>
<proteinExistence type="predicted"/>
<gene>
    <name evidence="2" type="ORF">IFM89_018891</name>
</gene>
<dbReference type="AlphaFoldDB" id="A0A835LJS8"/>
<protein>
    <submittedName>
        <fullName evidence="2">Uncharacterized protein</fullName>
    </submittedName>
</protein>
<dbReference type="Proteomes" id="UP000631114">
    <property type="component" value="Unassembled WGS sequence"/>
</dbReference>
<feature type="region of interest" description="Disordered" evidence="1">
    <location>
        <begin position="187"/>
        <end position="218"/>
    </location>
</feature>
<organism evidence="2 3">
    <name type="scientific">Coptis chinensis</name>
    <dbReference type="NCBI Taxonomy" id="261450"/>
    <lineage>
        <taxon>Eukaryota</taxon>
        <taxon>Viridiplantae</taxon>
        <taxon>Streptophyta</taxon>
        <taxon>Embryophyta</taxon>
        <taxon>Tracheophyta</taxon>
        <taxon>Spermatophyta</taxon>
        <taxon>Magnoliopsida</taxon>
        <taxon>Ranunculales</taxon>
        <taxon>Ranunculaceae</taxon>
        <taxon>Coptidoideae</taxon>
        <taxon>Coptis</taxon>
    </lineage>
</organism>
<evidence type="ECO:0000256" key="1">
    <source>
        <dbReference type="SAM" id="MobiDB-lite"/>
    </source>
</evidence>
<feature type="region of interest" description="Disordered" evidence="1">
    <location>
        <begin position="53"/>
        <end position="74"/>
    </location>
</feature>
<evidence type="ECO:0000313" key="2">
    <source>
        <dbReference type="EMBL" id="KAF9597445.1"/>
    </source>
</evidence>
<dbReference type="OrthoDB" id="1888697at2759"/>
<sequence>MSDFVPNLDDGELWLPSDILPHEKPQEEVVEFPSELTYMDELAQQLSTYVRLEKQQQKQTHTKSTKQPPIQNKQIKPIIQLGTFDRSRIGPGFQGNGGIARGTGVVHSVYASDQGGYRVDLTSCYQLKLGYNNSIQGQSFDHTRGRVLQKHQNQGRNRFLPLHPNRGGFVKGTGVFLPRAELPIMEVRKRNGQEKTPSLASKKNARGKEKGGTKRSNY</sequence>
<comment type="caution">
    <text evidence="2">The sequence shown here is derived from an EMBL/GenBank/DDBJ whole genome shotgun (WGS) entry which is preliminary data.</text>
</comment>
<feature type="compositionally biased region" description="Low complexity" evidence="1">
    <location>
        <begin position="65"/>
        <end position="74"/>
    </location>
</feature>
<evidence type="ECO:0000313" key="3">
    <source>
        <dbReference type="Proteomes" id="UP000631114"/>
    </source>
</evidence>
<reference evidence="2 3" key="1">
    <citation type="submission" date="2020-10" db="EMBL/GenBank/DDBJ databases">
        <title>The Coptis chinensis genome and diversification of protoberbering-type alkaloids.</title>
        <authorList>
            <person name="Wang B."/>
            <person name="Shu S."/>
            <person name="Song C."/>
            <person name="Liu Y."/>
        </authorList>
    </citation>
    <scope>NUCLEOTIDE SEQUENCE [LARGE SCALE GENOMIC DNA]</scope>
    <source>
        <strain evidence="2">HL-2020</strain>
        <tissue evidence="2">Leaf</tissue>
    </source>
</reference>
<name>A0A835LJS8_9MAGN</name>
<accession>A0A835LJS8</accession>